<comment type="subunit">
    <text evidence="10">Monomer.</text>
</comment>
<evidence type="ECO:0000256" key="7">
    <source>
        <dbReference type="ARBA" id="ARBA00022840"/>
    </source>
</evidence>
<keyword evidence="6 10" id="KW-0547">Nucleotide-binding</keyword>
<evidence type="ECO:0000256" key="2">
    <source>
        <dbReference type="ARBA" id="ARBA00003213"/>
    </source>
</evidence>
<dbReference type="InterPro" id="IPR039657">
    <property type="entry name" value="Dimethylallyltransferase"/>
</dbReference>
<proteinExistence type="inferred from homology"/>
<feature type="binding site" evidence="10">
    <location>
        <begin position="10"/>
        <end position="17"/>
    </location>
    <ligand>
        <name>ATP</name>
        <dbReference type="ChEBI" id="CHEBI:30616"/>
    </ligand>
</feature>
<evidence type="ECO:0000256" key="12">
    <source>
        <dbReference type="RuleBase" id="RU003784"/>
    </source>
</evidence>
<dbReference type="PANTHER" id="PTHR11088:SF60">
    <property type="entry name" value="TRNA DIMETHYLALLYLTRANSFERASE"/>
    <property type="match status" value="1"/>
</dbReference>
<name>A0A9D1CSI5_9FIRM</name>
<feature type="region of interest" description="Interaction with substrate tRNA" evidence="10">
    <location>
        <begin position="35"/>
        <end position="38"/>
    </location>
</feature>
<keyword evidence="5 10" id="KW-0819">tRNA processing</keyword>
<protein>
    <recommendedName>
        <fullName evidence="10">tRNA dimethylallyltransferase</fullName>
        <ecNumber evidence="10">2.5.1.75</ecNumber>
    </recommendedName>
    <alternativeName>
        <fullName evidence="10">Dimethylallyl diphosphate:tRNA dimethylallyltransferase</fullName>
        <shortName evidence="10">DMAPP:tRNA dimethylallyltransferase</shortName>
        <shortName evidence="10">DMATase</shortName>
    </alternativeName>
    <alternativeName>
        <fullName evidence="10">Isopentenyl-diphosphate:tRNA isopentenyltransferase</fullName>
        <shortName evidence="10">IPP transferase</shortName>
        <shortName evidence="10">IPPT</shortName>
        <shortName evidence="10">IPTase</shortName>
    </alternativeName>
</protein>
<keyword evidence="8 10" id="KW-0460">Magnesium</keyword>
<sequence>MQGQIVVITGPTATGKTRLGIMLARELGGEIVSADSMQIYRGMDIGTAKPTSEELAAAPHHLIDVAEPSENWSVSRWTEAADAACVDILSRGKRPIVVGGTGLYIDSLVQGRSFAAREEDGGCRRELEERYDEIGGEAMLRELSQLDPERAAKLHANDKKRIVRAYEIYLLTGRPMSEHDAETRARPPRYDAAVIALDYADRAELYRHIDARVDAMAAAGLFGEVRSLLSCGLDACCTAMQAIGYKEAAAAIRGEISEAEAVELIKRGTRRYAKRQLTYLRAKPEVHWIRWDAEPDFAGARRDSTIFLAGRGIR</sequence>
<comment type="similarity">
    <text evidence="3 10 13">Belongs to the IPP transferase family.</text>
</comment>
<organism evidence="14 15">
    <name type="scientific">Candidatus Scatomorpha intestinavium</name>
    <dbReference type="NCBI Taxonomy" id="2840922"/>
    <lineage>
        <taxon>Bacteria</taxon>
        <taxon>Bacillati</taxon>
        <taxon>Bacillota</taxon>
        <taxon>Clostridia</taxon>
        <taxon>Eubacteriales</taxon>
        <taxon>Candidatus Scatomorpha</taxon>
    </lineage>
</organism>
<dbReference type="SUPFAM" id="SSF52540">
    <property type="entry name" value="P-loop containing nucleoside triphosphate hydrolases"/>
    <property type="match status" value="1"/>
</dbReference>
<keyword evidence="7 10" id="KW-0067">ATP-binding</keyword>
<comment type="function">
    <text evidence="2 10 12">Catalyzes the transfer of a dimethylallyl group onto the adenine at position 37 in tRNAs that read codons beginning with uridine, leading to the formation of N6-(dimethylallyl)adenosine (i(6)A).</text>
</comment>
<dbReference type="InterPro" id="IPR027417">
    <property type="entry name" value="P-loop_NTPase"/>
</dbReference>
<dbReference type="NCBIfam" id="TIGR00174">
    <property type="entry name" value="miaA"/>
    <property type="match status" value="1"/>
</dbReference>
<evidence type="ECO:0000256" key="10">
    <source>
        <dbReference type="HAMAP-Rule" id="MF_00185"/>
    </source>
</evidence>
<dbReference type="Proteomes" id="UP000824262">
    <property type="component" value="Unassembled WGS sequence"/>
</dbReference>
<comment type="cofactor">
    <cofactor evidence="1 10">
        <name>Mg(2+)</name>
        <dbReference type="ChEBI" id="CHEBI:18420"/>
    </cofactor>
</comment>
<evidence type="ECO:0000313" key="15">
    <source>
        <dbReference type="Proteomes" id="UP000824262"/>
    </source>
</evidence>
<gene>
    <name evidence="10 14" type="primary">miaA</name>
    <name evidence="14" type="ORF">IAB77_04195</name>
</gene>
<dbReference type="PANTHER" id="PTHR11088">
    <property type="entry name" value="TRNA DIMETHYLALLYLTRANSFERASE"/>
    <property type="match status" value="1"/>
</dbReference>
<feature type="site" description="Interaction with substrate tRNA" evidence="10">
    <location>
        <position position="101"/>
    </location>
</feature>
<reference evidence="14" key="1">
    <citation type="submission" date="2020-10" db="EMBL/GenBank/DDBJ databases">
        <authorList>
            <person name="Gilroy R."/>
        </authorList>
    </citation>
    <scope>NUCLEOTIDE SEQUENCE</scope>
    <source>
        <strain evidence="14">ChiBcolR7-354</strain>
    </source>
</reference>
<dbReference type="InterPro" id="IPR018022">
    <property type="entry name" value="IPT"/>
</dbReference>
<accession>A0A9D1CSI5</accession>
<evidence type="ECO:0000256" key="9">
    <source>
        <dbReference type="ARBA" id="ARBA00049563"/>
    </source>
</evidence>
<dbReference type="AlphaFoldDB" id="A0A9D1CSI5"/>
<evidence type="ECO:0000256" key="11">
    <source>
        <dbReference type="RuleBase" id="RU003783"/>
    </source>
</evidence>
<comment type="caution">
    <text evidence="10">Lacks conserved residue(s) required for the propagation of feature annotation.</text>
</comment>
<comment type="catalytic activity">
    <reaction evidence="9 10 11">
        <text>adenosine(37) in tRNA + dimethylallyl diphosphate = N(6)-dimethylallyladenosine(37) in tRNA + diphosphate</text>
        <dbReference type="Rhea" id="RHEA:26482"/>
        <dbReference type="Rhea" id="RHEA-COMP:10162"/>
        <dbReference type="Rhea" id="RHEA-COMP:10375"/>
        <dbReference type="ChEBI" id="CHEBI:33019"/>
        <dbReference type="ChEBI" id="CHEBI:57623"/>
        <dbReference type="ChEBI" id="CHEBI:74411"/>
        <dbReference type="ChEBI" id="CHEBI:74415"/>
        <dbReference type="EC" id="2.5.1.75"/>
    </reaction>
</comment>
<dbReference type="GO" id="GO:0006400">
    <property type="term" value="P:tRNA modification"/>
    <property type="evidence" value="ECO:0007669"/>
    <property type="project" value="TreeGrafter"/>
</dbReference>
<dbReference type="EC" id="2.5.1.75" evidence="10"/>
<evidence type="ECO:0000256" key="13">
    <source>
        <dbReference type="RuleBase" id="RU003785"/>
    </source>
</evidence>
<keyword evidence="4 10" id="KW-0808">Transferase</keyword>
<reference evidence="14" key="2">
    <citation type="journal article" date="2021" name="PeerJ">
        <title>Extensive microbial diversity within the chicken gut microbiome revealed by metagenomics and culture.</title>
        <authorList>
            <person name="Gilroy R."/>
            <person name="Ravi A."/>
            <person name="Getino M."/>
            <person name="Pursley I."/>
            <person name="Horton D.L."/>
            <person name="Alikhan N.F."/>
            <person name="Baker D."/>
            <person name="Gharbi K."/>
            <person name="Hall N."/>
            <person name="Watson M."/>
            <person name="Adriaenssens E.M."/>
            <person name="Foster-Nyarko E."/>
            <person name="Jarju S."/>
            <person name="Secka A."/>
            <person name="Antonio M."/>
            <person name="Oren A."/>
            <person name="Chaudhuri R.R."/>
            <person name="La Ragione R."/>
            <person name="Hildebrand F."/>
            <person name="Pallen M.J."/>
        </authorList>
    </citation>
    <scope>NUCLEOTIDE SEQUENCE</scope>
    <source>
        <strain evidence="14">ChiBcolR7-354</strain>
    </source>
</reference>
<dbReference type="GO" id="GO:0005524">
    <property type="term" value="F:ATP binding"/>
    <property type="evidence" value="ECO:0007669"/>
    <property type="project" value="UniProtKB-UniRule"/>
</dbReference>
<dbReference type="Gene3D" id="3.40.50.300">
    <property type="entry name" value="P-loop containing nucleotide triphosphate hydrolases"/>
    <property type="match status" value="1"/>
</dbReference>
<evidence type="ECO:0000256" key="3">
    <source>
        <dbReference type="ARBA" id="ARBA00005842"/>
    </source>
</evidence>
<evidence type="ECO:0000256" key="5">
    <source>
        <dbReference type="ARBA" id="ARBA00022694"/>
    </source>
</evidence>
<dbReference type="EMBL" id="DVGA01000042">
    <property type="protein sequence ID" value="HIQ78443.1"/>
    <property type="molecule type" value="Genomic_DNA"/>
</dbReference>
<comment type="caution">
    <text evidence="14">The sequence shown here is derived from an EMBL/GenBank/DDBJ whole genome shotgun (WGS) entry which is preliminary data.</text>
</comment>
<evidence type="ECO:0000256" key="4">
    <source>
        <dbReference type="ARBA" id="ARBA00022679"/>
    </source>
</evidence>
<evidence type="ECO:0000256" key="8">
    <source>
        <dbReference type="ARBA" id="ARBA00022842"/>
    </source>
</evidence>
<feature type="site" description="Interaction with substrate tRNA" evidence="10">
    <location>
        <position position="124"/>
    </location>
</feature>
<dbReference type="Pfam" id="PF01715">
    <property type="entry name" value="IPPT"/>
    <property type="match status" value="1"/>
</dbReference>
<feature type="binding site" evidence="10">
    <location>
        <begin position="12"/>
        <end position="17"/>
    </location>
    <ligand>
        <name>substrate</name>
    </ligand>
</feature>
<evidence type="ECO:0000256" key="6">
    <source>
        <dbReference type="ARBA" id="ARBA00022741"/>
    </source>
</evidence>
<dbReference type="HAMAP" id="MF_00185">
    <property type="entry name" value="IPP_trans"/>
    <property type="match status" value="1"/>
</dbReference>
<evidence type="ECO:0000256" key="1">
    <source>
        <dbReference type="ARBA" id="ARBA00001946"/>
    </source>
</evidence>
<evidence type="ECO:0000313" key="14">
    <source>
        <dbReference type="EMBL" id="HIQ78443.1"/>
    </source>
</evidence>
<dbReference type="GO" id="GO:0052381">
    <property type="term" value="F:tRNA dimethylallyltransferase activity"/>
    <property type="evidence" value="ECO:0007669"/>
    <property type="project" value="UniProtKB-UniRule"/>
</dbReference>
<dbReference type="Gene3D" id="1.10.20.140">
    <property type="match status" value="1"/>
</dbReference>